<evidence type="ECO:0000313" key="3">
    <source>
        <dbReference type="EMBL" id="EXJ78312.1"/>
    </source>
</evidence>
<keyword evidence="2" id="KW-1133">Transmembrane helix</keyword>
<evidence type="ECO:0000256" key="2">
    <source>
        <dbReference type="SAM" id="Phobius"/>
    </source>
</evidence>
<dbReference type="InterPro" id="IPR020999">
    <property type="entry name" value="Chitin_synth_reg_RCR"/>
</dbReference>
<dbReference type="Proteomes" id="UP000019478">
    <property type="component" value="Unassembled WGS sequence"/>
</dbReference>
<dbReference type="eggNOG" id="ENOG502SWNK">
    <property type="taxonomic scope" value="Eukaryota"/>
</dbReference>
<dbReference type="HOGENOM" id="CLU_099493_1_0_1"/>
<gene>
    <name evidence="3" type="ORF">A1O3_09473</name>
</gene>
<keyword evidence="4" id="KW-1185">Reference proteome</keyword>
<evidence type="ECO:0000256" key="1">
    <source>
        <dbReference type="SAM" id="MobiDB-lite"/>
    </source>
</evidence>
<dbReference type="Pfam" id="PF12273">
    <property type="entry name" value="RCR"/>
    <property type="match status" value="1"/>
</dbReference>
<protein>
    <recommendedName>
        <fullName evidence="5">Ubiquitin-protein ligase sel1</fullName>
    </recommendedName>
</protein>
<dbReference type="AlphaFoldDB" id="W9XCU7"/>
<keyword evidence="2" id="KW-0472">Membrane</keyword>
<dbReference type="RefSeq" id="XP_007737757.1">
    <property type="nucleotide sequence ID" value="XM_007739567.1"/>
</dbReference>
<dbReference type="GeneID" id="19173557"/>
<dbReference type="EMBL" id="AMGY01000009">
    <property type="protein sequence ID" value="EXJ78312.1"/>
    <property type="molecule type" value="Genomic_DNA"/>
</dbReference>
<evidence type="ECO:0008006" key="5">
    <source>
        <dbReference type="Google" id="ProtNLM"/>
    </source>
</evidence>
<reference evidence="3 4" key="1">
    <citation type="submission" date="2013-03" db="EMBL/GenBank/DDBJ databases">
        <title>The Genome Sequence of Capronia epimyces CBS 606.96.</title>
        <authorList>
            <consortium name="The Broad Institute Genomics Platform"/>
            <person name="Cuomo C."/>
            <person name="de Hoog S."/>
            <person name="Gorbushina A."/>
            <person name="Walker B."/>
            <person name="Young S.K."/>
            <person name="Zeng Q."/>
            <person name="Gargeya S."/>
            <person name="Fitzgerald M."/>
            <person name="Haas B."/>
            <person name="Abouelleil A."/>
            <person name="Allen A.W."/>
            <person name="Alvarado L."/>
            <person name="Arachchi H.M."/>
            <person name="Berlin A.M."/>
            <person name="Chapman S.B."/>
            <person name="Gainer-Dewar J."/>
            <person name="Goldberg J."/>
            <person name="Griggs A."/>
            <person name="Gujja S."/>
            <person name="Hansen M."/>
            <person name="Howarth C."/>
            <person name="Imamovic A."/>
            <person name="Ireland A."/>
            <person name="Larimer J."/>
            <person name="McCowan C."/>
            <person name="Murphy C."/>
            <person name="Pearson M."/>
            <person name="Poon T.W."/>
            <person name="Priest M."/>
            <person name="Roberts A."/>
            <person name="Saif S."/>
            <person name="Shea T."/>
            <person name="Sisk P."/>
            <person name="Sykes S."/>
            <person name="Wortman J."/>
            <person name="Nusbaum C."/>
            <person name="Birren B."/>
        </authorList>
    </citation>
    <scope>NUCLEOTIDE SEQUENCE [LARGE SCALE GENOMIC DNA]</scope>
    <source>
        <strain evidence="3 4">CBS 606.96</strain>
    </source>
</reference>
<keyword evidence="2" id="KW-0812">Transmembrane</keyword>
<organism evidence="3 4">
    <name type="scientific">Capronia epimyces CBS 606.96</name>
    <dbReference type="NCBI Taxonomy" id="1182542"/>
    <lineage>
        <taxon>Eukaryota</taxon>
        <taxon>Fungi</taxon>
        <taxon>Dikarya</taxon>
        <taxon>Ascomycota</taxon>
        <taxon>Pezizomycotina</taxon>
        <taxon>Eurotiomycetes</taxon>
        <taxon>Chaetothyriomycetidae</taxon>
        <taxon>Chaetothyriales</taxon>
        <taxon>Herpotrichiellaceae</taxon>
        <taxon>Capronia</taxon>
    </lineage>
</organism>
<comment type="caution">
    <text evidence="3">The sequence shown here is derived from an EMBL/GenBank/DDBJ whole genome shotgun (WGS) entry which is preliminary data.</text>
</comment>
<evidence type="ECO:0000313" key="4">
    <source>
        <dbReference type="Proteomes" id="UP000019478"/>
    </source>
</evidence>
<feature type="transmembrane region" description="Helical" evidence="2">
    <location>
        <begin position="33"/>
        <end position="55"/>
    </location>
</feature>
<sequence>MATLRIFQRQVTDENDNGNADNDYWWYGSTAYVIKWAVIAAILFACFLYFFGGYLHARSRMRKGLPPLAYHRWLVPRRQRLAFAQQHPEHANQFSFYRNRQSPYGYGQAYPMAAYGPPPPAYTEPDYVPAYTPPAPNKVDPDQNYSPPPGPPPSNTGASVAPLTDGPSQPPRAHFLA</sequence>
<accession>W9XCU7</accession>
<name>W9XCU7_9EURO</name>
<dbReference type="OrthoDB" id="5400539at2759"/>
<feature type="region of interest" description="Disordered" evidence="1">
    <location>
        <begin position="126"/>
        <end position="177"/>
    </location>
</feature>
<proteinExistence type="predicted"/>